<dbReference type="InterPro" id="IPR006166">
    <property type="entry name" value="ERCC4_domain"/>
</dbReference>
<dbReference type="Proteomes" id="UP000663929">
    <property type="component" value="Chromosome"/>
</dbReference>
<evidence type="ECO:0000313" key="2">
    <source>
        <dbReference type="EMBL" id="QTD54167.1"/>
    </source>
</evidence>
<proteinExistence type="predicted"/>
<gene>
    <name evidence="2" type="ORF">J3U87_17110</name>
</gene>
<evidence type="ECO:0000259" key="1">
    <source>
        <dbReference type="SMART" id="SM00891"/>
    </source>
</evidence>
<dbReference type="AlphaFoldDB" id="A0A8A4TXV6"/>
<keyword evidence="3" id="KW-1185">Reference proteome</keyword>
<dbReference type="RefSeq" id="WP_237384265.1">
    <property type="nucleotide sequence ID" value="NZ_CP071793.1"/>
</dbReference>
<dbReference type="KEGG" id="scor:J3U87_17110"/>
<dbReference type="InterPro" id="IPR011335">
    <property type="entry name" value="Restrct_endonuc-II-like"/>
</dbReference>
<name>A0A8A4TXV6_SULCO</name>
<dbReference type="Gene3D" id="3.40.50.10130">
    <property type="match status" value="1"/>
</dbReference>
<feature type="domain" description="ERCC4" evidence="1">
    <location>
        <begin position="6"/>
        <end position="87"/>
    </location>
</feature>
<reference evidence="2" key="1">
    <citation type="submission" date="2021-03" db="EMBL/GenBank/DDBJ databases">
        <title>Acanthopleuribacteraceae sp. M133.</title>
        <authorList>
            <person name="Wang G."/>
        </authorList>
    </citation>
    <scope>NUCLEOTIDE SEQUENCE</scope>
    <source>
        <strain evidence="2">M133</strain>
    </source>
</reference>
<protein>
    <submittedName>
        <fullName evidence="2">ERCC4 domain-containing protein</fullName>
    </submittedName>
</protein>
<dbReference type="GO" id="GO:0006259">
    <property type="term" value="P:DNA metabolic process"/>
    <property type="evidence" value="ECO:0007669"/>
    <property type="project" value="UniProtKB-ARBA"/>
</dbReference>
<sequence length="146" mass="16696">MNTKPTVVIDTREQLPYAFADERFNSVRRALPAGDYSLAGHETAVAVERKSLPDLVGTLIRGRDRFRRELHKLQTYERACVVVEGHLRDVLDGNYRSKVHPNAILGSVIAICVDHDIPIYFCSDREAARRFTETYLLRFFKKVCAT</sequence>
<dbReference type="GO" id="GO:0003677">
    <property type="term" value="F:DNA binding"/>
    <property type="evidence" value="ECO:0007669"/>
    <property type="project" value="InterPro"/>
</dbReference>
<dbReference type="EMBL" id="CP071793">
    <property type="protein sequence ID" value="QTD54167.1"/>
    <property type="molecule type" value="Genomic_DNA"/>
</dbReference>
<accession>A0A8A4TXV6</accession>
<dbReference type="GO" id="GO:0004518">
    <property type="term" value="F:nuclease activity"/>
    <property type="evidence" value="ECO:0007669"/>
    <property type="project" value="InterPro"/>
</dbReference>
<evidence type="ECO:0000313" key="3">
    <source>
        <dbReference type="Proteomes" id="UP000663929"/>
    </source>
</evidence>
<organism evidence="2 3">
    <name type="scientific">Sulfidibacter corallicola</name>
    <dbReference type="NCBI Taxonomy" id="2818388"/>
    <lineage>
        <taxon>Bacteria</taxon>
        <taxon>Pseudomonadati</taxon>
        <taxon>Acidobacteriota</taxon>
        <taxon>Holophagae</taxon>
        <taxon>Acanthopleuribacterales</taxon>
        <taxon>Acanthopleuribacteraceae</taxon>
        <taxon>Sulfidibacter</taxon>
    </lineage>
</organism>
<dbReference type="SUPFAM" id="SSF52980">
    <property type="entry name" value="Restriction endonuclease-like"/>
    <property type="match status" value="1"/>
</dbReference>
<dbReference type="Pfam" id="PF02732">
    <property type="entry name" value="ERCC4"/>
    <property type="match status" value="1"/>
</dbReference>
<dbReference type="SMART" id="SM00891">
    <property type="entry name" value="ERCC4"/>
    <property type="match status" value="1"/>
</dbReference>